<dbReference type="InterPro" id="IPR001931">
    <property type="entry name" value="Ribosomal_eS21"/>
</dbReference>
<comment type="function">
    <text evidence="4">Required for the processing of the 20S rRNA-precursor to mature 18S rRNA in a late step of the maturation of 40S ribosomal subunits. Has a physiological role leading to 18S rRNA stability.</text>
</comment>
<dbReference type="STRING" id="879819.A0A0J0XPT4"/>
<keyword evidence="2 4" id="KW-0689">Ribosomal protein</keyword>
<dbReference type="PIRSF" id="PIRSF002148">
    <property type="entry name" value="Ribosomal_S21e"/>
    <property type="match status" value="1"/>
</dbReference>
<evidence type="ECO:0000256" key="1">
    <source>
        <dbReference type="ARBA" id="ARBA00010228"/>
    </source>
</evidence>
<dbReference type="EMBL" id="KQ087198">
    <property type="protein sequence ID" value="KLT43082.1"/>
    <property type="molecule type" value="Genomic_DNA"/>
</dbReference>
<dbReference type="GO" id="GO:0006364">
    <property type="term" value="P:rRNA processing"/>
    <property type="evidence" value="ECO:0007669"/>
    <property type="project" value="UniProtKB-KW"/>
</dbReference>
<evidence type="ECO:0000256" key="3">
    <source>
        <dbReference type="ARBA" id="ARBA00023274"/>
    </source>
</evidence>
<dbReference type="GO" id="GO:1990904">
    <property type="term" value="C:ribonucleoprotein complex"/>
    <property type="evidence" value="ECO:0007669"/>
    <property type="project" value="UniProtKB-KW"/>
</dbReference>
<reference evidence="5 6" key="1">
    <citation type="submission" date="2015-03" db="EMBL/GenBank/DDBJ databases">
        <title>Genomics and transcriptomics of the oil-accumulating basidiomycete yeast T. oleaginosus allow insights into substrate utilization and the diverse evolutionary trajectories of mating systems in fungi.</title>
        <authorList>
            <consortium name="DOE Joint Genome Institute"/>
            <person name="Kourist R."/>
            <person name="Kracht O."/>
            <person name="Bracharz F."/>
            <person name="Lipzen A."/>
            <person name="Nolan M."/>
            <person name="Ohm R."/>
            <person name="Grigoriev I."/>
            <person name="Sun S."/>
            <person name="Heitman J."/>
            <person name="Bruck T."/>
            <person name="Nowrousian M."/>
        </authorList>
    </citation>
    <scope>NUCLEOTIDE SEQUENCE [LARGE SCALE GENOMIC DNA]</scope>
    <source>
        <strain evidence="5 6">IBC0246</strain>
    </source>
</reference>
<dbReference type="Proteomes" id="UP000053611">
    <property type="component" value="Unassembled WGS sequence"/>
</dbReference>
<evidence type="ECO:0000313" key="5">
    <source>
        <dbReference type="EMBL" id="KLT43082.1"/>
    </source>
</evidence>
<dbReference type="GO" id="GO:0006412">
    <property type="term" value="P:translation"/>
    <property type="evidence" value="ECO:0007669"/>
    <property type="project" value="InterPro"/>
</dbReference>
<dbReference type="FunFam" id="3.30.1230.20:FF:000001">
    <property type="entry name" value="40S ribosomal protein S21"/>
    <property type="match status" value="1"/>
</dbReference>
<keyword evidence="6" id="KW-1185">Reference proteome</keyword>
<comment type="similarity">
    <text evidence="1 4">Belongs to the eukaryotic ribosomal protein eS21 family.</text>
</comment>
<dbReference type="PANTHER" id="PTHR10442">
    <property type="entry name" value="40S RIBOSOMAL PROTEIN S21"/>
    <property type="match status" value="1"/>
</dbReference>
<evidence type="ECO:0000313" key="6">
    <source>
        <dbReference type="Proteomes" id="UP000053611"/>
    </source>
</evidence>
<name>A0A0J0XPT4_9TREE</name>
<gene>
    <name evidence="5" type="ORF">CC85DRAFT_301680</name>
</gene>
<dbReference type="GO" id="GO:0022626">
    <property type="term" value="C:cytosolic ribosome"/>
    <property type="evidence" value="ECO:0007669"/>
    <property type="project" value="UniProtKB-ARBA"/>
</dbReference>
<keyword evidence="3 4" id="KW-0687">Ribonucleoprotein</keyword>
<accession>A0A0J0XPT4</accession>
<comment type="subunit">
    <text evidence="4">Component of the small ribosomal subunit.</text>
</comment>
<evidence type="ECO:0000256" key="4">
    <source>
        <dbReference type="PIRNR" id="PIRNR002148"/>
    </source>
</evidence>
<keyword evidence="4" id="KW-0963">Cytoplasm</keyword>
<dbReference type="AlphaFoldDB" id="A0A0J0XPT4"/>
<protein>
    <recommendedName>
        <fullName evidence="4">40S ribosomal protein S21</fullName>
    </recommendedName>
</protein>
<sequence length="87" mass="9438">MENDRGVLVDLYIPRHCAATNRLITAKDHASIQITVADVDAEGKAIKGQGSTIALCGKVRQQGEADDSINRIATKEGLLKGVWTYTR</sequence>
<dbReference type="OrthoDB" id="278325at2759"/>
<evidence type="ECO:0000256" key="2">
    <source>
        <dbReference type="ARBA" id="ARBA00022980"/>
    </source>
</evidence>
<dbReference type="GO" id="GO:0003735">
    <property type="term" value="F:structural constituent of ribosome"/>
    <property type="evidence" value="ECO:0007669"/>
    <property type="project" value="InterPro"/>
</dbReference>
<comment type="subcellular location">
    <subcellularLocation>
        <location evidence="4">Cytoplasm</location>
    </subcellularLocation>
</comment>
<organism evidence="5 6">
    <name type="scientific">Cutaneotrichosporon oleaginosum</name>
    <dbReference type="NCBI Taxonomy" id="879819"/>
    <lineage>
        <taxon>Eukaryota</taxon>
        <taxon>Fungi</taxon>
        <taxon>Dikarya</taxon>
        <taxon>Basidiomycota</taxon>
        <taxon>Agaricomycotina</taxon>
        <taxon>Tremellomycetes</taxon>
        <taxon>Trichosporonales</taxon>
        <taxon>Trichosporonaceae</taxon>
        <taxon>Cutaneotrichosporon</taxon>
    </lineage>
</organism>
<proteinExistence type="inferred from homology"/>
<dbReference type="InterPro" id="IPR038579">
    <property type="entry name" value="Ribosomal_eS21_sf"/>
</dbReference>
<keyword evidence="4" id="KW-0698">rRNA processing</keyword>
<dbReference type="Gene3D" id="3.30.1230.20">
    <property type="match status" value="1"/>
</dbReference>
<dbReference type="Pfam" id="PF01249">
    <property type="entry name" value="Ribosomal_S21e"/>
    <property type="match status" value="1"/>
</dbReference>
<dbReference type="GO" id="GO:0042274">
    <property type="term" value="P:ribosomal small subunit biogenesis"/>
    <property type="evidence" value="ECO:0007669"/>
    <property type="project" value="UniProtKB-ARBA"/>
</dbReference>